<accession>A0A553H4H0</accession>
<gene>
    <name evidence="2" type="ORF">FM069_01085</name>
</gene>
<protein>
    <submittedName>
        <fullName evidence="2">CinA family protein</fullName>
    </submittedName>
</protein>
<name>A0A553H4H0_9PSED</name>
<dbReference type="Pfam" id="PF02464">
    <property type="entry name" value="CinA"/>
    <property type="match status" value="1"/>
</dbReference>
<organism evidence="2 3">
    <name type="scientific">Pseudomonas mangiferae</name>
    <dbReference type="NCBI Taxonomy" id="2593654"/>
    <lineage>
        <taxon>Bacteria</taxon>
        <taxon>Pseudomonadati</taxon>
        <taxon>Pseudomonadota</taxon>
        <taxon>Gammaproteobacteria</taxon>
        <taxon>Pseudomonadales</taxon>
        <taxon>Pseudomonadaceae</taxon>
        <taxon>Pseudomonas</taxon>
    </lineage>
</organism>
<dbReference type="InterPro" id="IPR008136">
    <property type="entry name" value="CinA_C"/>
</dbReference>
<dbReference type="RefSeq" id="WP_143486288.1">
    <property type="nucleotide sequence ID" value="NZ_VJOY01000001.1"/>
</dbReference>
<dbReference type="AlphaFoldDB" id="A0A553H4H0"/>
<dbReference type="OrthoDB" id="9801454at2"/>
<dbReference type="EMBL" id="VJOY01000001">
    <property type="protein sequence ID" value="TRX76648.1"/>
    <property type="molecule type" value="Genomic_DNA"/>
</dbReference>
<evidence type="ECO:0000313" key="2">
    <source>
        <dbReference type="EMBL" id="TRX76648.1"/>
    </source>
</evidence>
<reference evidence="2 3" key="1">
    <citation type="submission" date="2019-07" db="EMBL/GenBank/DDBJ databases">
        <title>Pseudomonas mangiferae sp. nov., isolated from bark of mango tree in Thailand.</title>
        <authorList>
            <person name="Srisuk N."/>
            <person name="Anurat P."/>
        </authorList>
    </citation>
    <scope>NUCLEOTIDE SEQUENCE [LARGE SCALE GENOMIC DNA]</scope>
    <source>
        <strain evidence="2 3">DMKU_BBB3-04</strain>
    </source>
</reference>
<evidence type="ECO:0000313" key="3">
    <source>
        <dbReference type="Proteomes" id="UP000315235"/>
    </source>
</evidence>
<evidence type="ECO:0000259" key="1">
    <source>
        <dbReference type="Pfam" id="PF02464"/>
    </source>
</evidence>
<dbReference type="SUPFAM" id="SSF142433">
    <property type="entry name" value="CinA-like"/>
    <property type="match status" value="1"/>
</dbReference>
<dbReference type="Proteomes" id="UP000315235">
    <property type="component" value="Unassembled WGS sequence"/>
</dbReference>
<keyword evidence="3" id="KW-1185">Reference proteome</keyword>
<proteinExistence type="predicted"/>
<dbReference type="NCBIfam" id="TIGR00199">
    <property type="entry name" value="PncC_domain"/>
    <property type="match status" value="1"/>
</dbReference>
<sequence length="165" mass="17902">MTGIEAVMDYVREHELMLTTAESCTAGAIISLLATVPGCGSHVDAGYVVYSPAAKKRLLGVRQATLERFNLTSEEVVREMALGALRDSEANVVVANTGIAGPEGVDGIPPGTLWFAWGFQIEGRLHLFTELRRFFGDRETIIDTAARYALAQLPSRHRRAVQGEG</sequence>
<feature type="domain" description="CinA C-terminal" evidence="1">
    <location>
        <begin position="5"/>
        <end position="153"/>
    </location>
</feature>
<dbReference type="InterPro" id="IPR036653">
    <property type="entry name" value="CinA-like_C"/>
</dbReference>
<dbReference type="Gene3D" id="3.90.950.20">
    <property type="entry name" value="CinA-like"/>
    <property type="match status" value="1"/>
</dbReference>
<comment type="caution">
    <text evidence="2">The sequence shown here is derived from an EMBL/GenBank/DDBJ whole genome shotgun (WGS) entry which is preliminary data.</text>
</comment>